<gene>
    <name evidence="2" type="ORF">PHLGIDRAFT_306579</name>
</gene>
<proteinExistence type="predicted"/>
<keyword evidence="1" id="KW-0472">Membrane</keyword>
<protein>
    <submittedName>
        <fullName evidence="2">Uncharacterized protein</fullName>
    </submittedName>
</protein>
<name>A0A0C3S004_PHLG1</name>
<dbReference type="HOGENOM" id="CLU_2574669_0_0_1"/>
<evidence type="ECO:0000313" key="3">
    <source>
        <dbReference type="Proteomes" id="UP000053257"/>
    </source>
</evidence>
<keyword evidence="1" id="KW-0812">Transmembrane</keyword>
<sequence>MALPRNITDNCGMDSGICRNEMQGHRIVMGMWRHGRRQVYPYLSATSFLLPFFQVHVVSGKLEGEPTLPHRRSRLAYSTAR</sequence>
<dbReference type="Proteomes" id="UP000053257">
    <property type="component" value="Unassembled WGS sequence"/>
</dbReference>
<accession>A0A0C3S004</accession>
<evidence type="ECO:0000313" key="2">
    <source>
        <dbReference type="EMBL" id="KIP02167.1"/>
    </source>
</evidence>
<keyword evidence="3" id="KW-1185">Reference proteome</keyword>
<organism evidence="2 3">
    <name type="scientific">Phlebiopsis gigantea (strain 11061_1 CR5-6)</name>
    <name type="common">White-rot fungus</name>
    <name type="synonym">Peniophora gigantea</name>
    <dbReference type="NCBI Taxonomy" id="745531"/>
    <lineage>
        <taxon>Eukaryota</taxon>
        <taxon>Fungi</taxon>
        <taxon>Dikarya</taxon>
        <taxon>Basidiomycota</taxon>
        <taxon>Agaricomycotina</taxon>
        <taxon>Agaricomycetes</taxon>
        <taxon>Polyporales</taxon>
        <taxon>Phanerochaetaceae</taxon>
        <taxon>Phlebiopsis</taxon>
    </lineage>
</organism>
<reference evidence="2 3" key="1">
    <citation type="journal article" date="2014" name="PLoS Genet.">
        <title>Analysis of the Phlebiopsis gigantea genome, transcriptome and secretome provides insight into its pioneer colonization strategies of wood.</title>
        <authorList>
            <person name="Hori C."/>
            <person name="Ishida T."/>
            <person name="Igarashi K."/>
            <person name="Samejima M."/>
            <person name="Suzuki H."/>
            <person name="Master E."/>
            <person name="Ferreira P."/>
            <person name="Ruiz-Duenas F.J."/>
            <person name="Held B."/>
            <person name="Canessa P."/>
            <person name="Larrondo L.F."/>
            <person name="Schmoll M."/>
            <person name="Druzhinina I.S."/>
            <person name="Kubicek C.P."/>
            <person name="Gaskell J.A."/>
            <person name="Kersten P."/>
            <person name="St John F."/>
            <person name="Glasner J."/>
            <person name="Sabat G."/>
            <person name="Splinter BonDurant S."/>
            <person name="Syed K."/>
            <person name="Yadav J."/>
            <person name="Mgbeahuruike A.C."/>
            <person name="Kovalchuk A."/>
            <person name="Asiegbu F.O."/>
            <person name="Lackner G."/>
            <person name="Hoffmeister D."/>
            <person name="Rencoret J."/>
            <person name="Gutierrez A."/>
            <person name="Sun H."/>
            <person name="Lindquist E."/>
            <person name="Barry K."/>
            <person name="Riley R."/>
            <person name="Grigoriev I.V."/>
            <person name="Henrissat B."/>
            <person name="Kues U."/>
            <person name="Berka R.M."/>
            <person name="Martinez A.T."/>
            <person name="Covert S.F."/>
            <person name="Blanchette R.A."/>
            <person name="Cullen D."/>
        </authorList>
    </citation>
    <scope>NUCLEOTIDE SEQUENCE [LARGE SCALE GENOMIC DNA]</scope>
    <source>
        <strain evidence="2 3">11061_1 CR5-6</strain>
    </source>
</reference>
<dbReference type="EMBL" id="KN840696">
    <property type="protein sequence ID" value="KIP02167.1"/>
    <property type="molecule type" value="Genomic_DNA"/>
</dbReference>
<keyword evidence="1" id="KW-1133">Transmembrane helix</keyword>
<dbReference type="AlphaFoldDB" id="A0A0C3S004"/>
<feature type="transmembrane region" description="Helical" evidence="1">
    <location>
        <begin position="39"/>
        <end position="59"/>
    </location>
</feature>
<evidence type="ECO:0000256" key="1">
    <source>
        <dbReference type="SAM" id="Phobius"/>
    </source>
</evidence>